<comment type="similarity">
    <text evidence="1">In the C-terminal section; belongs to the transposase 35 family.</text>
</comment>
<evidence type="ECO:0000256" key="4">
    <source>
        <dbReference type="ARBA" id="ARBA00022833"/>
    </source>
</evidence>
<feature type="domain" description="Transposase putative helix-turn-helix" evidence="9">
    <location>
        <begin position="25"/>
        <end position="56"/>
    </location>
</feature>
<sequence>MAADKKGSHIKGTKKQLPDGWITGAFRYAIFPTDEQKQRLEMAFGCERKIYNEYVAGLVEHLTSIEFSGGFLTYKVPNYTTITNRFDFLDKSNDAFVYNDAKIRFQAAIKKYNETYGKRPLHYKKSVQKKMKAGYVPSLRDVKGLPKFHSKKQGGFSYTTNQTNGNIRIESRDGATFLRIPKFPEGIPVRLHRELPADGLIKKATIKREGDRYIVAISVDYPFEKLQLVEKVATSKITALDYSQSDLYMDSEGQKAEYPRFHELIGKRQRRLNKSLARMKERAMKDENGQPVYSKNYRQTVVHYQKTMAKAANQRNDFLHKRSHQITNDYDAIVVEDLDLSNLAQCLKLGKKLHDNGFGMFRNMLKYKAERKGKHYIVADRFFPSSKLCSACGTKKENLRLSERTYTCAHCQAVIDRDHNAALNLKNYGIRKLSNLGFLAAPVSS</sequence>
<keyword evidence="6" id="KW-0233">DNA recombination</keyword>
<dbReference type="GO" id="GO:0032196">
    <property type="term" value="P:transposition"/>
    <property type="evidence" value="ECO:0007669"/>
    <property type="project" value="UniProtKB-KW"/>
</dbReference>
<evidence type="ECO:0000256" key="6">
    <source>
        <dbReference type="ARBA" id="ARBA00023172"/>
    </source>
</evidence>
<evidence type="ECO:0000313" key="10">
    <source>
        <dbReference type="EMBL" id="AQQ54533.1"/>
    </source>
</evidence>
<dbReference type="GO" id="GO:0046872">
    <property type="term" value="F:metal ion binding"/>
    <property type="evidence" value="ECO:0007669"/>
    <property type="project" value="UniProtKB-KW"/>
</dbReference>
<evidence type="ECO:0000259" key="7">
    <source>
        <dbReference type="Pfam" id="PF01385"/>
    </source>
</evidence>
<keyword evidence="3" id="KW-0479">Metal-binding</keyword>
<dbReference type="AlphaFoldDB" id="A0A1Q2L291"/>
<gene>
    <name evidence="10" type="ORF">B0X71_16440</name>
</gene>
<evidence type="ECO:0008006" key="12">
    <source>
        <dbReference type="Google" id="ProtNLM"/>
    </source>
</evidence>
<evidence type="ECO:0000256" key="1">
    <source>
        <dbReference type="ARBA" id="ARBA00008761"/>
    </source>
</evidence>
<evidence type="ECO:0000313" key="11">
    <source>
        <dbReference type="Proteomes" id="UP000188184"/>
    </source>
</evidence>
<evidence type="ECO:0000259" key="9">
    <source>
        <dbReference type="Pfam" id="PF12323"/>
    </source>
</evidence>
<evidence type="ECO:0000256" key="3">
    <source>
        <dbReference type="ARBA" id="ARBA00022723"/>
    </source>
</evidence>
<dbReference type="Pfam" id="PF01385">
    <property type="entry name" value="OrfB_IS605"/>
    <property type="match status" value="1"/>
</dbReference>
<accession>A0A1Q2L291</accession>
<dbReference type="EMBL" id="CP019640">
    <property type="protein sequence ID" value="AQQ54533.1"/>
    <property type="molecule type" value="Genomic_DNA"/>
</dbReference>
<dbReference type="Pfam" id="PF12323">
    <property type="entry name" value="HTH_OrfB_IS605"/>
    <property type="match status" value="1"/>
</dbReference>
<organism evidence="10 11">
    <name type="scientific">Planococcus lenghuensis</name>
    <dbReference type="NCBI Taxonomy" id="2213202"/>
    <lineage>
        <taxon>Bacteria</taxon>
        <taxon>Bacillati</taxon>
        <taxon>Bacillota</taxon>
        <taxon>Bacilli</taxon>
        <taxon>Bacillales</taxon>
        <taxon>Caryophanaceae</taxon>
        <taxon>Planococcus</taxon>
    </lineage>
</organism>
<dbReference type="Proteomes" id="UP000188184">
    <property type="component" value="Chromosome"/>
</dbReference>
<dbReference type="NCBIfam" id="NF040570">
    <property type="entry name" value="guided_TnpB"/>
    <property type="match status" value="1"/>
</dbReference>
<dbReference type="GO" id="GO:0006310">
    <property type="term" value="P:DNA recombination"/>
    <property type="evidence" value="ECO:0007669"/>
    <property type="project" value="UniProtKB-KW"/>
</dbReference>
<dbReference type="GO" id="GO:0003677">
    <property type="term" value="F:DNA binding"/>
    <property type="evidence" value="ECO:0007669"/>
    <property type="project" value="UniProtKB-KW"/>
</dbReference>
<name>A0A1Q2L291_9BACL</name>
<keyword evidence="4" id="KW-0862">Zinc</keyword>
<dbReference type="Pfam" id="PF07282">
    <property type="entry name" value="Cas12f1-like_TNB"/>
    <property type="match status" value="1"/>
</dbReference>
<keyword evidence="5" id="KW-0238">DNA-binding</keyword>
<reference evidence="10 11" key="1">
    <citation type="submission" date="2017-02" db="EMBL/GenBank/DDBJ databases">
        <title>The complete genomic sequence of a novel cold adapted crude oil-degrading bacterium Planococcus qaidamina Y42.</title>
        <authorList>
            <person name="Yang R."/>
        </authorList>
    </citation>
    <scope>NUCLEOTIDE SEQUENCE [LARGE SCALE GENOMIC DNA]</scope>
    <source>
        <strain evidence="10 11">Y42</strain>
    </source>
</reference>
<evidence type="ECO:0000256" key="5">
    <source>
        <dbReference type="ARBA" id="ARBA00023125"/>
    </source>
</evidence>
<feature type="domain" description="Cas12f1-like TNB" evidence="8">
    <location>
        <begin position="358"/>
        <end position="425"/>
    </location>
</feature>
<dbReference type="KEGG" id="pmar:B0X71_16440"/>
<keyword evidence="11" id="KW-1185">Reference proteome</keyword>
<dbReference type="InterPro" id="IPR010095">
    <property type="entry name" value="Cas12f1-like_TNB"/>
</dbReference>
<protein>
    <recommendedName>
        <fullName evidence="12">Transposase</fullName>
    </recommendedName>
</protein>
<dbReference type="InterPro" id="IPR021027">
    <property type="entry name" value="Transposase_put_HTH"/>
</dbReference>
<evidence type="ECO:0000259" key="8">
    <source>
        <dbReference type="Pfam" id="PF07282"/>
    </source>
</evidence>
<dbReference type="InterPro" id="IPR001959">
    <property type="entry name" value="Transposase"/>
</dbReference>
<proteinExistence type="inferred from homology"/>
<dbReference type="RefSeq" id="WP_198038641.1">
    <property type="nucleotide sequence ID" value="NZ_CP019640.1"/>
</dbReference>
<evidence type="ECO:0000256" key="2">
    <source>
        <dbReference type="ARBA" id="ARBA00022578"/>
    </source>
</evidence>
<keyword evidence="2" id="KW-0815">Transposition</keyword>
<feature type="domain" description="Probable transposase IS891/IS1136/IS1341" evidence="7">
    <location>
        <begin position="230"/>
        <end position="345"/>
    </location>
</feature>
<dbReference type="NCBIfam" id="TIGR01766">
    <property type="entry name" value="IS200/IS605 family accessory protein TnpB-like domain"/>
    <property type="match status" value="1"/>
</dbReference>